<feature type="non-terminal residue" evidence="1">
    <location>
        <position position="1"/>
    </location>
</feature>
<comment type="caution">
    <text evidence="1">The sequence shown here is derived from an EMBL/GenBank/DDBJ whole genome shotgun (WGS) entry which is preliminary data.</text>
</comment>
<protein>
    <recommendedName>
        <fullName evidence="2">Amidohydrolase 3 domain-containing protein</fullName>
    </recommendedName>
</protein>
<gene>
    <name evidence="1" type="ORF">S03H2_13558</name>
</gene>
<accession>X1EXR7</accession>
<evidence type="ECO:0000313" key="1">
    <source>
        <dbReference type="EMBL" id="GAH38201.1"/>
    </source>
</evidence>
<dbReference type="EMBL" id="BARU01006880">
    <property type="protein sequence ID" value="GAH38201.1"/>
    <property type="molecule type" value="Genomic_DNA"/>
</dbReference>
<dbReference type="SUPFAM" id="SSF51338">
    <property type="entry name" value="Composite domain of metallo-dependent hydrolases"/>
    <property type="match status" value="1"/>
</dbReference>
<name>X1EXR7_9ZZZZ</name>
<dbReference type="InterPro" id="IPR011059">
    <property type="entry name" value="Metal-dep_hydrolase_composite"/>
</dbReference>
<proteinExistence type="predicted"/>
<sequence>TYDNPKQFPEGLKCVIVNGQIAIEKGAITGIKSGKVIRKK</sequence>
<organism evidence="1">
    <name type="scientific">marine sediment metagenome</name>
    <dbReference type="NCBI Taxonomy" id="412755"/>
    <lineage>
        <taxon>unclassified sequences</taxon>
        <taxon>metagenomes</taxon>
        <taxon>ecological metagenomes</taxon>
    </lineage>
</organism>
<reference evidence="1" key="1">
    <citation type="journal article" date="2014" name="Front. Microbiol.">
        <title>High frequency of phylogenetically diverse reductive dehalogenase-homologous genes in deep subseafloor sedimentary metagenomes.</title>
        <authorList>
            <person name="Kawai M."/>
            <person name="Futagami T."/>
            <person name="Toyoda A."/>
            <person name="Takaki Y."/>
            <person name="Nishi S."/>
            <person name="Hori S."/>
            <person name="Arai W."/>
            <person name="Tsubouchi T."/>
            <person name="Morono Y."/>
            <person name="Uchiyama I."/>
            <person name="Ito T."/>
            <person name="Fujiyama A."/>
            <person name="Inagaki F."/>
            <person name="Takami H."/>
        </authorList>
    </citation>
    <scope>NUCLEOTIDE SEQUENCE</scope>
    <source>
        <strain evidence="1">Expedition CK06-06</strain>
    </source>
</reference>
<dbReference type="GO" id="GO:0016810">
    <property type="term" value="F:hydrolase activity, acting on carbon-nitrogen (but not peptide) bonds"/>
    <property type="evidence" value="ECO:0007669"/>
    <property type="project" value="InterPro"/>
</dbReference>
<evidence type="ECO:0008006" key="2">
    <source>
        <dbReference type="Google" id="ProtNLM"/>
    </source>
</evidence>
<dbReference type="AlphaFoldDB" id="X1EXR7"/>